<accession>A0A918J3B5</accession>
<comment type="caution">
    <text evidence="1">The sequence shown here is derived from an EMBL/GenBank/DDBJ whole genome shotgun (WGS) entry which is preliminary data.</text>
</comment>
<reference evidence="1" key="1">
    <citation type="journal article" date="2014" name="Int. J. Syst. Evol. Microbiol.">
        <title>Complete genome sequence of Corynebacterium casei LMG S-19264T (=DSM 44701T), isolated from a smear-ripened cheese.</title>
        <authorList>
            <consortium name="US DOE Joint Genome Institute (JGI-PGF)"/>
            <person name="Walter F."/>
            <person name="Albersmeier A."/>
            <person name="Kalinowski J."/>
            <person name="Ruckert C."/>
        </authorList>
    </citation>
    <scope>NUCLEOTIDE SEQUENCE</scope>
    <source>
        <strain evidence="1">KCTC 12113</strain>
    </source>
</reference>
<keyword evidence="2" id="KW-1185">Reference proteome</keyword>
<sequence>MYSYEGYRKFQNRYIKGLKYISQQTFYPFVSIIKQPKGKLQATSESFEAFYNKKGKLIHIVNLHPRSLYKYSYDKQNRLTKILEINKETNSLSRENNVIYKDKNNFVEHIREFINTTYERTRQIHHIYEKGIRCVEQKFVTIDEWYLHQTLRYDNIIKEIRDTSREYQEVYISELNKNNQVIKSFNFDLEYNEDGEVKETEDKFNPSNYCLYTYNGGGLIKSESNISNEPWTRNYEYQYNKFGHWIQQITCIDNSLQFLCERKLLYF</sequence>
<dbReference type="Proteomes" id="UP000634668">
    <property type="component" value="Unassembled WGS sequence"/>
</dbReference>
<evidence type="ECO:0008006" key="3">
    <source>
        <dbReference type="Google" id="ProtNLM"/>
    </source>
</evidence>
<protein>
    <recommendedName>
        <fullName evidence="3">RHS repeat protein</fullName>
    </recommendedName>
</protein>
<gene>
    <name evidence="1" type="ORF">GCM10007383_32490</name>
</gene>
<evidence type="ECO:0000313" key="2">
    <source>
        <dbReference type="Proteomes" id="UP000634668"/>
    </source>
</evidence>
<name>A0A918J3B5_9FLAO</name>
<organism evidence="1 2">
    <name type="scientific">Arenibacter certesii</name>
    <dbReference type="NCBI Taxonomy" id="228955"/>
    <lineage>
        <taxon>Bacteria</taxon>
        <taxon>Pseudomonadati</taxon>
        <taxon>Bacteroidota</taxon>
        <taxon>Flavobacteriia</taxon>
        <taxon>Flavobacteriales</taxon>
        <taxon>Flavobacteriaceae</taxon>
        <taxon>Arenibacter</taxon>
    </lineage>
</organism>
<dbReference type="AlphaFoldDB" id="A0A918J3B5"/>
<proteinExistence type="predicted"/>
<evidence type="ECO:0000313" key="1">
    <source>
        <dbReference type="EMBL" id="GGW45590.1"/>
    </source>
</evidence>
<dbReference type="EMBL" id="BMWP01000027">
    <property type="protein sequence ID" value="GGW45590.1"/>
    <property type="molecule type" value="Genomic_DNA"/>
</dbReference>
<dbReference type="RefSeq" id="WP_157373910.1">
    <property type="nucleotide sequence ID" value="NZ_BMWP01000027.1"/>
</dbReference>
<reference evidence="1" key="2">
    <citation type="submission" date="2020-09" db="EMBL/GenBank/DDBJ databases">
        <authorList>
            <person name="Sun Q."/>
            <person name="Kim S."/>
        </authorList>
    </citation>
    <scope>NUCLEOTIDE SEQUENCE</scope>
    <source>
        <strain evidence="1">KCTC 12113</strain>
    </source>
</reference>